<evidence type="ECO:0000313" key="3">
    <source>
        <dbReference type="Proteomes" id="UP001500101"/>
    </source>
</evidence>
<gene>
    <name evidence="2" type="ORF">GCM10022216_31580</name>
</gene>
<dbReference type="Gene3D" id="3.90.226.10">
    <property type="entry name" value="2-enoyl-CoA Hydratase, Chain A, domain 1"/>
    <property type="match status" value="1"/>
</dbReference>
<comment type="caution">
    <text evidence="2">The sequence shown here is derived from an EMBL/GenBank/DDBJ whole genome shotgun (WGS) entry which is preliminary data.</text>
</comment>
<feature type="domain" description="Tail specific protease" evidence="1">
    <location>
        <begin position="60"/>
        <end position="280"/>
    </location>
</feature>
<protein>
    <recommendedName>
        <fullName evidence="1">Tail specific protease domain-containing protein</fullName>
    </recommendedName>
</protein>
<dbReference type="SUPFAM" id="SSF52096">
    <property type="entry name" value="ClpP/crotonase"/>
    <property type="match status" value="1"/>
</dbReference>
<evidence type="ECO:0000313" key="2">
    <source>
        <dbReference type="EMBL" id="GAA4146530.1"/>
    </source>
</evidence>
<dbReference type="PANTHER" id="PTHR32060">
    <property type="entry name" value="TAIL-SPECIFIC PROTEASE"/>
    <property type="match status" value="1"/>
</dbReference>
<organism evidence="2 3">
    <name type="scientific">Sphingobacterium kyonggiense</name>
    <dbReference type="NCBI Taxonomy" id="714075"/>
    <lineage>
        <taxon>Bacteria</taxon>
        <taxon>Pseudomonadati</taxon>
        <taxon>Bacteroidota</taxon>
        <taxon>Sphingobacteriia</taxon>
        <taxon>Sphingobacteriales</taxon>
        <taxon>Sphingobacteriaceae</taxon>
        <taxon>Sphingobacterium</taxon>
    </lineage>
</organism>
<evidence type="ECO:0000259" key="1">
    <source>
        <dbReference type="SMART" id="SM00245"/>
    </source>
</evidence>
<dbReference type="SMART" id="SM00245">
    <property type="entry name" value="TSPc"/>
    <property type="match status" value="1"/>
</dbReference>
<dbReference type="InterPro" id="IPR005151">
    <property type="entry name" value="Tail-specific_protease"/>
</dbReference>
<dbReference type="InterPro" id="IPR029045">
    <property type="entry name" value="ClpP/crotonase-like_dom_sf"/>
</dbReference>
<keyword evidence="3" id="KW-1185">Reference proteome</keyword>
<dbReference type="EMBL" id="BAAAZI010000012">
    <property type="protein sequence ID" value="GAA4146530.1"/>
    <property type="molecule type" value="Genomic_DNA"/>
</dbReference>
<dbReference type="Pfam" id="PF03572">
    <property type="entry name" value="Peptidase_S41"/>
    <property type="match status" value="1"/>
</dbReference>
<reference evidence="3" key="1">
    <citation type="journal article" date="2019" name="Int. J. Syst. Evol. Microbiol.">
        <title>The Global Catalogue of Microorganisms (GCM) 10K type strain sequencing project: providing services to taxonomists for standard genome sequencing and annotation.</title>
        <authorList>
            <consortium name="The Broad Institute Genomics Platform"/>
            <consortium name="The Broad Institute Genome Sequencing Center for Infectious Disease"/>
            <person name="Wu L."/>
            <person name="Ma J."/>
        </authorList>
    </citation>
    <scope>NUCLEOTIDE SEQUENCE [LARGE SCALE GENOMIC DNA]</scope>
    <source>
        <strain evidence="3">JCM 16704</strain>
    </source>
</reference>
<dbReference type="Proteomes" id="UP001500101">
    <property type="component" value="Unassembled WGS sequence"/>
</dbReference>
<name>A0ABP7Z3B7_9SPHI</name>
<dbReference type="PANTHER" id="PTHR32060:SF30">
    <property type="entry name" value="CARBOXY-TERMINAL PROCESSING PROTEASE CTPA"/>
    <property type="match status" value="1"/>
</dbReference>
<accession>A0ABP7Z3B7</accession>
<sequence length="324" mass="36586">MSPNLNWDSISNSLLNDTKEIDSTAHLAPHFNKVLRALKDGHSRLYPKSALNSQQDEKSMLEVFATMTDKEAGLPPKRFIHKMINNKYAYINIPSVMLENRAYVDTIGKQLLELDKHNPKGWIIDVTENDGGNAFTMNWHFPTLIDSEQTYSTVDNNGKESKNDKILDLKNTSEEEKRAADLFKLNPDSVPYVKLKNTKVPIIILTSKITGSAGEFVTVHFKGQKNVLVVGQVTAGATSSNHPFEITNEYLVNLTTEVIKDRTGKIYKIGEGITPDVQFDINLNKVAQKDKLSHKEELNLIIGLKDLYIDNAIKALENWKKYKK</sequence>
<proteinExistence type="predicted"/>